<proteinExistence type="predicted"/>
<evidence type="ECO:0000313" key="2">
    <source>
        <dbReference type="Proteomes" id="UP000323439"/>
    </source>
</evidence>
<organism evidence="1 2">
    <name type="scientific">Methanobrevibacter millerae</name>
    <dbReference type="NCBI Taxonomy" id="230361"/>
    <lineage>
        <taxon>Archaea</taxon>
        <taxon>Methanobacteriati</taxon>
        <taxon>Methanobacteriota</taxon>
        <taxon>Methanomada group</taxon>
        <taxon>Methanobacteria</taxon>
        <taxon>Methanobacteriales</taxon>
        <taxon>Methanobacteriaceae</taxon>
        <taxon>Methanobrevibacter</taxon>
    </lineage>
</organism>
<dbReference type="OrthoDB" id="75328at2157"/>
<dbReference type="EMBL" id="FMXB01000014">
    <property type="protein sequence ID" value="SDA62429.1"/>
    <property type="molecule type" value="Genomic_DNA"/>
</dbReference>
<name>A0A1G5WWC4_9EURY</name>
<gene>
    <name evidence="1" type="ORF">SAMN02910315_01752</name>
</gene>
<reference evidence="1 2" key="1">
    <citation type="submission" date="2016-10" db="EMBL/GenBank/DDBJ databases">
        <authorList>
            <person name="Varghese N."/>
            <person name="Submissions S."/>
        </authorList>
    </citation>
    <scope>NUCLEOTIDE SEQUENCE [LARGE SCALE GENOMIC DNA]</scope>
    <source>
        <strain evidence="1 2">DSM 16643</strain>
    </source>
</reference>
<dbReference type="Proteomes" id="UP000323439">
    <property type="component" value="Unassembled WGS sequence"/>
</dbReference>
<keyword evidence="2" id="KW-1185">Reference proteome</keyword>
<dbReference type="RefSeq" id="WP_149732276.1">
    <property type="nucleotide sequence ID" value="NZ_FMXB01000014.1"/>
</dbReference>
<protein>
    <submittedName>
        <fullName evidence="1">Uncharacterized protein</fullName>
    </submittedName>
</protein>
<accession>A0A1G5WWC4</accession>
<evidence type="ECO:0000313" key="1">
    <source>
        <dbReference type="EMBL" id="SDA62429.1"/>
    </source>
</evidence>
<dbReference type="AlphaFoldDB" id="A0A1G5WWC4"/>
<sequence>MGERIDYECNNCGWTYIRENDIFMIDEKHNIKVTPHLMLTSMQMGAHPANGFYYERYCYHCNKFVKIFIIKGIWDNIEGFKKDDIIKDIEKYDNSIKIIEFDESDNTMFSEKIPQKCPACRNKIKELIHKSKCPKCKRGKLISKSIIMMD</sequence>